<accession>A0A803NWB4</accession>
<dbReference type="PANTHER" id="PTHR36808">
    <property type="entry name" value="TRANSCRIPTIONAL REGULATOR ATRX-LIKE PROTEIN"/>
    <property type="match status" value="1"/>
</dbReference>
<evidence type="ECO:0000256" key="1">
    <source>
        <dbReference type="SAM" id="MobiDB-lite"/>
    </source>
</evidence>
<dbReference type="PROSITE" id="PS00036">
    <property type="entry name" value="BZIP_BASIC"/>
    <property type="match status" value="1"/>
</dbReference>
<feature type="domain" description="BZIP" evidence="2">
    <location>
        <begin position="10"/>
        <end position="25"/>
    </location>
</feature>
<feature type="compositionally biased region" description="Low complexity" evidence="1">
    <location>
        <begin position="132"/>
        <end position="143"/>
    </location>
</feature>
<feature type="compositionally biased region" description="Basic and acidic residues" evidence="1">
    <location>
        <begin position="254"/>
        <end position="267"/>
    </location>
</feature>
<dbReference type="InterPro" id="IPR004827">
    <property type="entry name" value="bZIP"/>
</dbReference>
<name>A0A803NWB4_CANSA</name>
<feature type="compositionally biased region" description="Polar residues" evidence="1">
    <location>
        <begin position="364"/>
        <end position="378"/>
    </location>
</feature>
<feature type="compositionally biased region" description="Polar residues" evidence="1">
    <location>
        <begin position="516"/>
        <end position="553"/>
    </location>
</feature>
<dbReference type="Proteomes" id="UP000596661">
    <property type="component" value="Chromosome 2"/>
</dbReference>
<dbReference type="OMA" id="EQKTMTV"/>
<feature type="region of interest" description="Disordered" evidence="1">
    <location>
        <begin position="516"/>
        <end position="576"/>
    </location>
</feature>
<feature type="compositionally biased region" description="Basic residues" evidence="1">
    <location>
        <begin position="1"/>
        <end position="14"/>
    </location>
</feature>
<feature type="compositionally biased region" description="Basic and acidic residues" evidence="1">
    <location>
        <begin position="160"/>
        <end position="174"/>
    </location>
</feature>
<dbReference type="PANTHER" id="PTHR36808:SF1">
    <property type="entry name" value="TRANSCRIPTIONAL REGULATOR ATRX-LIKE PROTEIN"/>
    <property type="match status" value="1"/>
</dbReference>
<dbReference type="OrthoDB" id="786617at2759"/>
<dbReference type="GO" id="GO:0003700">
    <property type="term" value="F:DNA-binding transcription factor activity"/>
    <property type="evidence" value="ECO:0007669"/>
    <property type="project" value="InterPro"/>
</dbReference>
<feature type="compositionally biased region" description="Polar residues" evidence="1">
    <location>
        <begin position="565"/>
        <end position="574"/>
    </location>
</feature>
<feature type="compositionally biased region" description="Low complexity" evidence="1">
    <location>
        <begin position="52"/>
        <end position="64"/>
    </location>
</feature>
<evidence type="ECO:0000313" key="3">
    <source>
        <dbReference type="EnsemblPlants" id="cds.evm.model.02.2087"/>
    </source>
</evidence>
<feature type="compositionally biased region" description="Basic and acidic residues" evidence="1">
    <location>
        <begin position="352"/>
        <end position="363"/>
    </location>
</feature>
<dbReference type="AlphaFoldDB" id="A0A803NWB4"/>
<reference evidence="3" key="1">
    <citation type="submission" date="2018-11" db="EMBL/GenBank/DDBJ databases">
        <authorList>
            <person name="Grassa J C."/>
        </authorList>
    </citation>
    <scope>NUCLEOTIDE SEQUENCE [LARGE SCALE GENOMIC DNA]</scope>
</reference>
<feature type="compositionally biased region" description="Basic residues" evidence="1">
    <location>
        <begin position="101"/>
        <end position="110"/>
    </location>
</feature>
<evidence type="ECO:0000259" key="2">
    <source>
        <dbReference type="PROSITE" id="PS00036"/>
    </source>
</evidence>
<organism evidence="3 4">
    <name type="scientific">Cannabis sativa</name>
    <name type="common">Hemp</name>
    <name type="synonym">Marijuana</name>
    <dbReference type="NCBI Taxonomy" id="3483"/>
    <lineage>
        <taxon>Eukaryota</taxon>
        <taxon>Viridiplantae</taxon>
        <taxon>Streptophyta</taxon>
        <taxon>Embryophyta</taxon>
        <taxon>Tracheophyta</taxon>
        <taxon>Spermatophyta</taxon>
        <taxon>Magnoliopsida</taxon>
        <taxon>eudicotyledons</taxon>
        <taxon>Gunneridae</taxon>
        <taxon>Pentapetalae</taxon>
        <taxon>rosids</taxon>
        <taxon>fabids</taxon>
        <taxon>Rosales</taxon>
        <taxon>Cannabaceae</taxon>
        <taxon>Cannabis</taxon>
    </lineage>
</organism>
<keyword evidence="4" id="KW-1185">Reference proteome</keyword>
<dbReference type="EMBL" id="UZAU01000233">
    <property type="status" value="NOT_ANNOTATED_CDS"/>
    <property type="molecule type" value="Genomic_DNA"/>
</dbReference>
<protein>
    <recommendedName>
        <fullName evidence="2">BZIP domain-containing protein</fullName>
    </recommendedName>
</protein>
<sequence length="605" mass="67534">MAKSSSRSRKKNRSNAKASSQARTRKKTKTRSKKYESKKLRRRHVSDDDDSNSSMSGSSYSSSSEDLKIRSKRSRSHTKKDKKKAKSRFYSSESSEDSSRARKRKGSKRKHDYEAKNKNYSKKKRRRNDTPSSSSDRSMSCSSCKDGHEVDLKKHKSSKRAREERNLGKAESPLKRSRYGSRSPSYSQCSESSTYQSKEGVLVENTSRRLRSVITIAERPDEDEELNKDEHKEEMVFDYDDYPSSRSNDSNDVGSKRLENEKGEETAVSHLRFPKLVNSGKVSDRDDEVGSDPSTKEYGTNHPANEKQAEPFDAITSGNNDDLELVLRQKALENLRKFRGGRQTNGKTDSANQKDKNNVDEKAPQSSTTKAESAQIKFTEQDESRVVGGNSPREACVEQLVSTEPPSVKQQGIPAVGNVTTYSSQIKENIIAKSPGRNEFVSTKHNIARSTFQMAIADNLKQKLNAGTSTVKSKLATPALKRQLSKTDSTLKQAPKCEKTQEKLLVDEKTLDETAVITNPTVTQSSNNNDGEGISNASSSAALEPSLKSSPGDTKSDTLQEEAQEGSQFEQKTMSVMRGGEMVQVSYKVYIPKKVPALARRQLKR</sequence>
<feature type="region of interest" description="Disordered" evidence="1">
    <location>
        <begin position="1"/>
        <end position="320"/>
    </location>
</feature>
<feature type="compositionally biased region" description="Basic residues" evidence="1">
    <location>
        <begin position="23"/>
        <end position="32"/>
    </location>
</feature>
<feature type="region of interest" description="Disordered" evidence="1">
    <location>
        <begin position="335"/>
        <end position="390"/>
    </location>
</feature>
<feature type="compositionally biased region" description="Polar residues" evidence="1">
    <location>
        <begin position="188"/>
        <end position="197"/>
    </location>
</feature>
<evidence type="ECO:0000313" key="4">
    <source>
        <dbReference type="Proteomes" id="UP000596661"/>
    </source>
</evidence>
<feature type="compositionally biased region" description="Polar residues" evidence="1">
    <location>
        <begin position="342"/>
        <end position="351"/>
    </location>
</feature>
<dbReference type="EnsemblPlants" id="evm.model.02.2087">
    <property type="protein sequence ID" value="cds.evm.model.02.2087"/>
    <property type="gene ID" value="evm.TU.02.2087"/>
</dbReference>
<reference evidence="3" key="2">
    <citation type="submission" date="2021-03" db="UniProtKB">
        <authorList>
            <consortium name="EnsemblPlants"/>
        </authorList>
    </citation>
    <scope>IDENTIFICATION</scope>
</reference>
<feature type="compositionally biased region" description="Polar residues" evidence="1">
    <location>
        <begin position="244"/>
        <end position="253"/>
    </location>
</feature>
<gene>
    <name evidence="3" type="primary">LOC115705911</name>
</gene>
<proteinExistence type="predicted"/>
<dbReference type="Gramene" id="evm.model.02.2087">
    <property type="protein sequence ID" value="cds.evm.model.02.2087"/>
    <property type="gene ID" value="evm.TU.02.2087"/>
</dbReference>
<feature type="compositionally biased region" description="Basic residues" evidence="1">
    <location>
        <begin position="70"/>
        <end position="87"/>
    </location>
</feature>